<evidence type="ECO:0000256" key="5">
    <source>
        <dbReference type="ARBA" id="ARBA00023172"/>
    </source>
</evidence>
<comment type="function">
    <text evidence="1">Site-specific tyrosine recombinase, which acts by catalyzing the cutting and rejoining of the recombining DNA molecules.</text>
</comment>
<dbReference type="Proteomes" id="UP000001556">
    <property type="component" value="Chromosome"/>
</dbReference>
<dbReference type="GO" id="GO:0003677">
    <property type="term" value="F:DNA binding"/>
    <property type="evidence" value="ECO:0007669"/>
    <property type="project" value="UniProtKB-UniRule"/>
</dbReference>
<proteinExistence type="inferred from homology"/>
<evidence type="ECO:0000256" key="6">
    <source>
        <dbReference type="PROSITE-ProRule" id="PRU01248"/>
    </source>
</evidence>
<keyword evidence="5" id="KW-0233">DNA recombination</keyword>
<dbReference type="KEGG" id="drm:Dred_0493"/>
<dbReference type="AlphaFoldDB" id="A4J1T6"/>
<dbReference type="Pfam" id="PF14657">
    <property type="entry name" value="Arm-DNA-bind_4"/>
    <property type="match status" value="1"/>
</dbReference>
<dbReference type="PROSITE" id="PS51900">
    <property type="entry name" value="CB"/>
    <property type="match status" value="1"/>
</dbReference>
<feature type="domain" description="Tyr recombinase" evidence="7">
    <location>
        <begin position="165"/>
        <end position="365"/>
    </location>
</feature>
<dbReference type="InterPro" id="IPR050090">
    <property type="entry name" value="Tyrosine_recombinase_XerCD"/>
</dbReference>
<evidence type="ECO:0000259" key="8">
    <source>
        <dbReference type="PROSITE" id="PS51900"/>
    </source>
</evidence>
<dbReference type="Gene3D" id="1.10.150.130">
    <property type="match status" value="1"/>
</dbReference>
<name>A4J1T6_DESRM</name>
<evidence type="ECO:0000313" key="10">
    <source>
        <dbReference type="Proteomes" id="UP000001556"/>
    </source>
</evidence>
<dbReference type="Gene3D" id="1.10.443.10">
    <property type="entry name" value="Intergrase catalytic core"/>
    <property type="match status" value="1"/>
</dbReference>
<dbReference type="CDD" id="cd01189">
    <property type="entry name" value="INT_ICEBs1_C_like"/>
    <property type="match status" value="1"/>
</dbReference>
<dbReference type="PROSITE" id="PS51898">
    <property type="entry name" value="TYR_RECOMBINASE"/>
    <property type="match status" value="1"/>
</dbReference>
<dbReference type="GO" id="GO:0006310">
    <property type="term" value="P:DNA recombination"/>
    <property type="evidence" value="ECO:0007669"/>
    <property type="project" value="UniProtKB-KW"/>
</dbReference>
<dbReference type="InterPro" id="IPR044068">
    <property type="entry name" value="CB"/>
</dbReference>
<dbReference type="Pfam" id="PF00589">
    <property type="entry name" value="Phage_integrase"/>
    <property type="match status" value="1"/>
</dbReference>
<reference evidence="9 10" key="1">
    <citation type="submission" date="2007-03" db="EMBL/GenBank/DDBJ databases">
        <title>Complete sequence of Desulfotomaculum reducens MI-1.</title>
        <authorList>
            <consortium name="US DOE Joint Genome Institute"/>
            <person name="Copeland A."/>
            <person name="Lucas S."/>
            <person name="Lapidus A."/>
            <person name="Barry K."/>
            <person name="Detter J.C."/>
            <person name="Glavina del Rio T."/>
            <person name="Hammon N."/>
            <person name="Israni S."/>
            <person name="Dalin E."/>
            <person name="Tice H."/>
            <person name="Pitluck S."/>
            <person name="Sims D."/>
            <person name="Brettin T."/>
            <person name="Bruce D."/>
            <person name="Han C."/>
            <person name="Tapia R."/>
            <person name="Schmutz J."/>
            <person name="Larimer F."/>
            <person name="Land M."/>
            <person name="Hauser L."/>
            <person name="Kyrpides N."/>
            <person name="Kim E."/>
            <person name="Tebo B.M."/>
            <person name="Richardson P."/>
        </authorList>
    </citation>
    <scope>NUCLEOTIDE SEQUENCE [LARGE SCALE GENOMIC DNA]</scope>
    <source>
        <strain evidence="9 10">MI-1</strain>
    </source>
</reference>
<dbReference type="PANTHER" id="PTHR30349:SF64">
    <property type="entry name" value="PROPHAGE INTEGRASE INTD-RELATED"/>
    <property type="match status" value="1"/>
</dbReference>
<accession>A4J1T6</accession>
<organism evidence="9 10">
    <name type="scientific">Desulforamulus reducens (strain ATCC BAA-1160 / DSM 100696 / MI-1)</name>
    <name type="common">Desulfotomaculum reducens</name>
    <dbReference type="NCBI Taxonomy" id="349161"/>
    <lineage>
        <taxon>Bacteria</taxon>
        <taxon>Bacillati</taxon>
        <taxon>Bacillota</taxon>
        <taxon>Clostridia</taxon>
        <taxon>Eubacteriales</taxon>
        <taxon>Peptococcaceae</taxon>
        <taxon>Desulforamulus</taxon>
    </lineage>
</organism>
<keyword evidence="4 6" id="KW-0238">DNA-binding</keyword>
<dbReference type="SUPFAM" id="SSF56349">
    <property type="entry name" value="DNA breaking-rejoining enzymes"/>
    <property type="match status" value="1"/>
</dbReference>
<evidence type="ECO:0000256" key="3">
    <source>
        <dbReference type="ARBA" id="ARBA00022908"/>
    </source>
</evidence>
<protein>
    <submittedName>
        <fullName evidence="9">Phage integrase family protein</fullName>
    </submittedName>
</protein>
<dbReference type="GO" id="GO:0015074">
    <property type="term" value="P:DNA integration"/>
    <property type="evidence" value="ECO:0007669"/>
    <property type="project" value="UniProtKB-KW"/>
</dbReference>
<dbReference type="InterPro" id="IPR002104">
    <property type="entry name" value="Integrase_catalytic"/>
</dbReference>
<evidence type="ECO:0000313" key="9">
    <source>
        <dbReference type="EMBL" id="ABO49039.1"/>
    </source>
</evidence>
<keyword evidence="10" id="KW-1185">Reference proteome</keyword>
<dbReference type="EMBL" id="CP000612">
    <property type="protein sequence ID" value="ABO49039.1"/>
    <property type="molecule type" value="Genomic_DNA"/>
</dbReference>
<evidence type="ECO:0000256" key="1">
    <source>
        <dbReference type="ARBA" id="ARBA00003283"/>
    </source>
</evidence>
<dbReference type="Pfam" id="PF14659">
    <property type="entry name" value="Phage_int_SAM_3"/>
    <property type="match status" value="1"/>
</dbReference>
<dbReference type="InterPro" id="IPR028259">
    <property type="entry name" value="AP2-like_int_N"/>
</dbReference>
<evidence type="ECO:0000256" key="4">
    <source>
        <dbReference type="ARBA" id="ARBA00023125"/>
    </source>
</evidence>
<dbReference type="eggNOG" id="COG0582">
    <property type="taxonomic scope" value="Bacteria"/>
</dbReference>
<sequence>MPGHLEKRHKSSWTIIIDLGKDPITNKRKRMVRGFKGTKKEAEKEMARLIAEYETGQYIEPSKTCLGDYMLRWLEDYGKPNLAPTTYYSYSKIVEKHIIPSIGSIIIEKLQPMHLQRYYSQKLQTLSNRTVQYHHRVLKEALSHAVQWQLLNRNPADAVQAPKNKQKEIELPDLSNIDRMIQASKDHPDHIIIISAVFTGMRRGELLGLRWQDLDFDKNLLYVRNTLQRLPDKGKFFTEPKSKKSRRQIIIPHFLTNLLKDHRKKQLEERFKLGHLYQDHDLVFPRPDGTPADPGTVSHRFKALVDKIGLSGLRFHDLRHFHATLLLAENINPKKVQERLGHQTISLTLDVYSHLIPSMQNEIAEKLEEIYGHRFGTEKRKGQ</sequence>
<dbReference type="InterPro" id="IPR011010">
    <property type="entry name" value="DNA_brk_join_enz"/>
</dbReference>
<dbReference type="InterPro" id="IPR004107">
    <property type="entry name" value="Integrase_SAM-like_N"/>
</dbReference>
<evidence type="ECO:0000256" key="2">
    <source>
        <dbReference type="ARBA" id="ARBA00008857"/>
    </source>
</evidence>
<dbReference type="RefSeq" id="WP_011876876.1">
    <property type="nucleotide sequence ID" value="NC_009253.1"/>
</dbReference>
<dbReference type="PANTHER" id="PTHR30349">
    <property type="entry name" value="PHAGE INTEGRASE-RELATED"/>
    <property type="match status" value="1"/>
</dbReference>
<comment type="similarity">
    <text evidence="2">Belongs to the 'phage' integrase family.</text>
</comment>
<keyword evidence="3" id="KW-0229">DNA integration</keyword>
<feature type="domain" description="Core-binding (CB)" evidence="8">
    <location>
        <begin position="68"/>
        <end position="146"/>
    </location>
</feature>
<evidence type="ECO:0000259" key="7">
    <source>
        <dbReference type="PROSITE" id="PS51898"/>
    </source>
</evidence>
<gene>
    <name evidence="9" type="ordered locus">Dred_0493</name>
</gene>
<dbReference type="OrthoDB" id="9785687at2"/>
<dbReference type="HOGENOM" id="CLU_027562_17_1_9"/>
<dbReference type="STRING" id="349161.Dred_0493"/>
<dbReference type="InterPro" id="IPR013762">
    <property type="entry name" value="Integrase-like_cat_sf"/>
</dbReference>
<dbReference type="InterPro" id="IPR010998">
    <property type="entry name" value="Integrase_recombinase_N"/>
</dbReference>